<comment type="subcellular location">
    <subcellularLocation>
        <location evidence="1">Cell membrane</location>
        <topology evidence="1">Peripheral membrane protein</topology>
    </subcellularLocation>
</comment>
<dbReference type="Pfam" id="PF08603">
    <property type="entry name" value="CAP_C"/>
    <property type="match status" value="1"/>
</dbReference>
<dbReference type="OrthoDB" id="1601at2759"/>
<dbReference type="GeneID" id="14926634"/>
<dbReference type="STRING" id="1257118.L8HMG4"/>
<sequence>MSDAAITQLLSRLEAVAARLESVEKQLQSGGGAGGAASSAPAASGEVTKAVSEFDNLVSTYIDEYVNVSAKIDPLVKQQADLVKQAVLAQRDLLYKASQSKKPDATTFGNLLKPTSDLMGKIVAIRDANRASKVFGHLSTISEGITALGWVASPPTPGPFVDEARASSEFYSNKLLMQYRKDESAEGKTQVAWVTAWNTFLKELRAFIKTYHTTDLTWNPQGGDVSKVASAAAPPASSGGAPPPPRCRPPLLPPVVDLSAASSGGGAHAALFAEINAVKERQAGGKTAGLKHVTKDMKTKNMEKTAAPVPAAAPVRKPAAAAAPKLGPPKFELDGQKWKIENQVGNKNIVIENPEVRQTVYIYKCHDSVIQIKGKVNSIMLDSCKKTGLVFENAISVAEVVNCASVQVQVTGKVPSVAIDKTSGCQVFLSAEGFDTEIVTSKSDEMNVVLPGLNPNDDIIEIPIPEQFRTLIKDRKLVTEAVAHSG</sequence>
<dbReference type="EMBL" id="KB007805">
    <property type="protein sequence ID" value="ELR25571.1"/>
    <property type="molecule type" value="Genomic_DNA"/>
</dbReference>
<evidence type="ECO:0000256" key="1">
    <source>
        <dbReference type="ARBA" id="ARBA00004202"/>
    </source>
</evidence>
<evidence type="ECO:0000256" key="4">
    <source>
        <dbReference type="ARBA" id="ARBA00023136"/>
    </source>
</evidence>
<proteinExistence type="inferred from homology"/>
<feature type="compositionally biased region" description="Low complexity" evidence="6">
    <location>
        <begin position="228"/>
        <end position="240"/>
    </location>
</feature>
<dbReference type="SMART" id="SM00673">
    <property type="entry name" value="CARP"/>
    <property type="match status" value="2"/>
</dbReference>
<dbReference type="PANTHER" id="PTHR10652">
    <property type="entry name" value="ADENYLYL CYCLASE-ASSOCIATED PROTEIN"/>
    <property type="match status" value="1"/>
</dbReference>
<protein>
    <recommendedName>
        <fullName evidence="5">Adenylyl cyclase-associated protein</fullName>
    </recommendedName>
</protein>
<dbReference type="InterPro" id="IPR013992">
    <property type="entry name" value="Adenylate_cyclase-assoc_CAP_N"/>
</dbReference>
<dbReference type="SUPFAM" id="SSF69340">
    <property type="entry name" value="C-terminal domain of adenylylcyclase associated protein"/>
    <property type="match status" value="1"/>
</dbReference>
<dbReference type="SUPFAM" id="SSF101278">
    <property type="entry name" value="N-terminal domain of adenylylcyclase associated protein, CAP"/>
    <property type="match status" value="1"/>
</dbReference>
<dbReference type="OMA" id="KSQQTHK"/>
<dbReference type="PROSITE" id="PS01088">
    <property type="entry name" value="CAP_1"/>
    <property type="match status" value="1"/>
</dbReference>
<keyword evidence="9" id="KW-1185">Reference proteome</keyword>
<dbReference type="AlphaFoldDB" id="L8HMG4"/>
<dbReference type="Pfam" id="PF01213">
    <property type="entry name" value="CAP_N-CM"/>
    <property type="match status" value="1"/>
</dbReference>
<evidence type="ECO:0000313" key="9">
    <source>
        <dbReference type="Proteomes" id="UP000011083"/>
    </source>
</evidence>
<evidence type="ECO:0000259" key="7">
    <source>
        <dbReference type="PROSITE" id="PS51329"/>
    </source>
</evidence>
<dbReference type="InterPro" id="IPR036223">
    <property type="entry name" value="CAP_C_sf"/>
</dbReference>
<dbReference type="InterPro" id="IPR053950">
    <property type="entry name" value="CAP_N"/>
</dbReference>
<feature type="compositionally biased region" description="Pro residues" evidence="6">
    <location>
        <begin position="241"/>
        <end position="250"/>
    </location>
</feature>
<dbReference type="RefSeq" id="XP_004368326.1">
    <property type="nucleotide sequence ID" value="XM_004368269.1"/>
</dbReference>
<name>L8HMG4_ACACF</name>
<comment type="similarity">
    <text evidence="2 5">Belongs to the CAP family.</text>
</comment>
<evidence type="ECO:0000313" key="8">
    <source>
        <dbReference type="EMBL" id="ELR25571.1"/>
    </source>
</evidence>
<dbReference type="GO" id="GO:0005886">
    <property type="term" value="C:plasma membrane"/>
    <property type="evidence" value="ECO:0007669"/>
    <property type="project" value="UniProtKB-SubCell"/>
</dbReference>
<accession>L8HMG4</accession>
<gene>
    <name evidence="8" type="ORF">ACA1_296920</name>
</gene>
<dbReference type="Gene3D" id="1.25.40.330">
    <property type="entry name" value="Adenylate cyclase-associated CAP, N-terminal domain"/>
    <property type="match status" value="1"/>
</dbReference>
<dbReference type="InterPro" id="IPR036222">
    <property type="entry name" value="CAP_N_sf"/>
</dbReference>
<dbReference type="Proteomes" id="UP000011083">
    <property type="component" value="Unassembled WGS sequence"/>
</dbReference>
<dbReference type="GO" id="GO:0007015">
    <property type="term" value="P:actin filament organization"/>
    <property type="evidence" value="ECO:0007669"/>
    <property type="project" value="TreeGrafter"/>
</dbReference>
<reference evidence="8 9" key="1">
    <citation type="journal article" date="2013" name="Genome Biol.">
        <title>Genome of Acanthamoeba castellanii highlights extensive lateral gene transfer and early evolution of tyrosine kinase signaling.</title>
        <authorList>
            <person name="Clarke M."/>
            <person name="Lohan A.J."/>
            <person name="Liu B."/>
            <person name="Lagkouvardos I."/>
            <person name="Roy S."/>
            <person name="Zafar N."/>
            <person name="Bertelli C."/>
            <person name="Schilde C."/>
            <person name="Kianianmomeni A."/>
            <person name="Burglin T.R."/>
            <person name="Frech C."/>
            <person name="Turcotte B."/>
            <person name="Kopec K.O."/>
            <person name="Synnott J.M."/>
            <person name="Choo C."/>
            <person name="Paponov I."/>
            <person name="Finkler A."/>
            <person name="Soon Heng Tan C."/>
            <person name="Hutchins A.P."/>
            <person name="Weinmeier T."/>
            <person name="Rattei T."/>
            <person name="Chu J.S."/>
            <person name="Gimenez G."/>
            <person name="Irimia M."/>
            <person name="Rigden D.J."/>
            <person name="Fitzpatrick D.A."/>
            <person name="Lorenzo-Morales J."/>
            <person name="Bateman A."/>
            <person name="Chiu C.H."/>
            <person name="Tang P."/>
            <person name="Hegemann P."/>
            <person name="Fromm H."/>
            <person name="Raoult D."/>
            <person name="Greub G."/>
            <person name="Miranda-Saavedra D."/>
            <person name="Chen N."/>
            <person name="Nash P."/>
            <person name="Ginger M.L."/>
            <person name="Horn M."/>
            <person name="Schaap P."/>
            <person name="Caler L."/>
            <person name="Loftus B."/>
        </authorList>
    </citation>
    <scope>NUCLEOTIDE SEQUENCE [LARGE SCALE GENOMIC DNA]</scope>
    <source>
        <strain evidence="8 9">Neff</strain>
    </source>
</reference>
<dbReference type="Pfam" id="PF21938">
    <property type="entry name" value="CAP_N"/>
    <property type="match status" value="1"/>
</dbReference>
<dbReference type="GO" id="GO:0019933">
    <property type="term" value="P:cAMP-mediated signaling"/>
    <property type="evidence" value="ECO:0007669"/>
    <property type="project" value="TreeGrafter"/>
</dbReference>
<dbReference type="InterPro" id="IPR013912">
    <property type="entry name" value="Adenylate_cyclase-assoc_CAP_C"/>
</dbReference>
<dbReference type="GO" id="GO:0005737">
    <property type="term" value="C:cytoplasm"/>
    <property type="evidence" value="ECO:0007669"/>
    <property type="project" value="TreeGrafter"/>
</dbReference>
<dbReference type="InterPro" id="IPR001837">
    <property type="entry name" value="Adenylate_cyclase-assoc_CAP"/>
</dbReference>
<evidence type="ECO:0000256" key="2">
    <source>
        <dbReference type="ARBA" id="ARBA00007659"/>
    </source>
</evidence>
<dbReference type="InterPro" id="IPR017901">
    <property type="entry name" value="C-CAP_CF_C-like"/>
</dbReference>
<dbReference type="GO" id="GO:0008179">
    <property type="term" value="F:adenylate cyclase binding"/>
    <property type="evidence" value="ECO:0007669"/>
    <property type="project" value="TreeGrafter"/>
</dbReference>
<dbReference type="VEuPathDB" id="AmoebaDB:ACA1_296920"/>
<dbReference type="KEGG" id="acan:ACA1_296920"/>
<keyword evidence="4" id="KW-0472">Membrane</keyword>
<dbReference type="PROSITE" id="PS51329">
    <property type="entry name" value="C_CAP_COFACTOR_C"/>
    <property type="match status" value="1"/>
</dbReference>
<evidence type="ECO:0000256" key="6">
    <source>
        <dbReference type="SAM" id="MobiDB-lite"/>
    </source>
</evidence>
<dbReference type="FunFam" id="1.25.40.330:FF:000001">
    <property type="entry name" value="Adenylyl cyclase-associated protein"/>
    <property type="match status" value="1"/>
</dbReference>
<dbReference type="InterPro" id="IPR006599">
    <property type="entry name" value="CARP_motif"/>
</dbReference>
<dbReference type="Gene3D" id="2.160.20.70">
    <property type="match status" value="1"/>
</dbReference>
<evidence type="ECO:0000256" key="5">
    <source>
        <dbReference type="RuleBase" id="RU000647"/>
    </source>
</evidence>
<dbReference type="FunFam" id="2.160.20.70:FF:000001">
    <property type="entry name" value="Adenylyl cyclase-associated protein"/>
    <property type="match status" value="1"/>
</dbReference>
<dbReference type="GO" id="GO:0003779">
    <property type="term" value="F:actin binding"/>
    <property type="evidence" value="ECO:0007669"/>
    <property type="project" value="InterPro"/>
</dbReference>
<dbReference type="PANTHER" id="PTHR10652:SF0">
    <property type="entry name" value="ADENYLYL CYCLASE-ASSOCIATED PROTEIN"/>
    <property type="match status" value="1"/>
</dbReference>
<feature type="region of interest" description="Disordered" evidence="6">
    <location>
        <begin position="227"/>
        <end position="250"/>
    </location>
</feature>
<evidence type="ECO:0000256" key="3">
    <source>
        <dbReference type="ARBA" id="ARBA00022475"/>
    </source>
</evidence>
<dbReference type="InterPro" id="IPR016098">
    <property type="entry name" value="CAP/MinC_C"/>
</dbReference>
<organism evidence="8 9">
    <name type="scientific">Acanthamoeba castellanii (strain ATCC 30010 / Neff)</name>
    <dbReference type="NCBI Taxonomy" id="1257118"/>
    <lineage>
        <taxon>Eukaryota</taxon>
        <taxon>Amoebozoa</taxon>
        <taxon>Discosea</taxon>
        <taxon>Longamoebia</taxon>
        <taxon>Centramoebida</taxon>
        <taxon>Acanthamoebidae</taxon>
        <taxon>Acanthamoeba</taxon>
    </lineage>
</organism>
<feature type="domain" description="C-CAP/cofactor C-like" evidence="7">
    <location>
        <begin position="328"/>
        <end position="464"/>
    </location>
</feature>
<keyword evidence="3" id="KW-1003">Cell membrane</keyword>
<dbReference type="InterPro" id="IPR018106">
    <property type="entry name" value="CAP_CS_N"/>
</dbReference>